<protein>
    <submittedName>
        <fullName evidence="6">HTH-type transcriptional regulator LutR</fullName>
    </submittedName>
</protein>
<dbReference type="InterPro" id="IPR013668">
    <property type="entry name" value="RNase_R_HTH_12"/>
</dbReference>
<evidence type="ECO:0000313" key="7">
    <source>
        <dbReference type="Proteomes" id="UP000662904"/>
    </source>
</evidence>
<organism evidence="6 7">
    <name type="scientific">Koleobacter methoxysyntrophicus</name>
    <dbReference type="NCBI Taxonomy" id="2751313"/>
    <lineage>
        <taxon>Bacteria</taxon>
        <taxon>Bacillati</taxon>
        <taxon>Bacillota</taxon>
        <taxon>Clostridia</taxon>
        <taxon>Koleobacterales</taxon>
        <taxon>Koleobacteraceae</taxon>
        <taxon>Koleobacter</taxon>
    </lineage>
</organism>
<dbReference type="EMBL" id="CP059066">
    <property type="protein sequence ID" value="QSQ08148.1"/>
    <property type="molecule type" value="Genomic_DNA"/>
</dbReference>
<dbReference type="Proteomes" id="UP000662904">
    <property type="component" value="Chromosome"/>
</dbReference>
<dbReference type="GO" id="GO:0003677">
    <property type="term" value="F:DNA binding"/>
    <property type="evidence" value="ECO:0007669"/>
    <property type="project" value="UniProtKB-KW"/>
</dbReference>
<dbReference type="Gene3D" id="1.10.10.10">
    <property type="entry name" value="Winged helix-like DNA-binding domain superfamily/Winged helix DNA-binding domain"/>
    <property type="match status" value="1"/>
</dbReference>
<evidence type="ECO:0000259" key="5">
    <source>
        <dbReference type="SMART" id="SM00895"/>
    </source>
</evidence>
<evidence type="ECO:0000313" key="6">
    <source>
        <dbReference type="EMBL" id="QSQ08148.1"/>
    </source>
</evidence>
<feature type="domain" description="GntR C-terminal" evidence="5">
    <location>
        <begin position="112"/>
        <end position="234"/>
    </location>
</feature>
<gene>
    <name evidence="6" type="primary">lutR_2</name>
    <name evidence="6" type="ORF">H0A61_00468</name>
</gene>
<dbReference type="Gene3D" id="1.20.120.530">
    <property type="entry name" value="GntR ligand-binding domain-like"/>
    <property type="match status" value="1"/>
</dbReference>
<reference evidence="6" key="1">
    <citation type="submission" date="2020-07" db="EMBL/GenBank/DDBJ databases">
        <title>Koleobacter methoxysyntrophicus gen. nov., sp. nov., a novel anaerobic bacterium isolated from deep subsurface oil field and proposal of Koleobacterales ord. nov. in the phylum Firmicutes.</title>
        <authorList>
            <person name="Sakamoto S."/>
            <person name="Tamaki H."/>
        </authorList>
    </citation>
    <scope>NUCLEOTIDE SEQUENCE</scope>
    <source>
        <strain evidence="6">NRmbB1</strain>
    </source>
</reference>
<dbReference type="PANTHER" id="PTHR43537">
    <property type="entry name" value="TRANSCRIPTIONAL REGULATOR, GNTR FAMILY"/>
    <property type="match status" value="1"/>
</dbReference>
<dbReference type="AlphaFoldDB" id="A0A8A0RKJ7"/>
<keyword evidence="2" id="KW-0238">DNA-binding</keyword>
<proteinExistence type="predicted"/>
<dbReference type="RefSeq" id="WP_206708381.1">
    <property type="nucleotide sequence ID" value="NZ_CP059066.1"/>
</dbReference>
<keyword evidence="3" id="KW-0804">Transcription</keyword>
<name>A0A8A0RKJ7_9FIRM</name>
<feature type="coiled-coil region" evidence="4">
    <location>
        <begin position="120"/>
        <end position="150"/>
    </location>
</feature>
<dbReference type="Pfam" id="PF07729">
    <property type="entry name" value="FCD"/>
    <property type="match status" value="1"/>
</dbReference>
<dbReference type="PANTHER" id="PTHR43537:SF43">
    <property type="entry name" value="GNTR-FAMILY TRANSCRIPTIONAL REGULATOR"/>
    <property type="match status" value="1"/>
</dbReference>
<dbReference type="KEGG" id="kme:H0A61_00468"/>
<dbReference type="InterPro" id="IPR036388">
    <property type="entry name" value="WH-like_DNA-bd_sf"/>
</dbReference>
<dbReference type="InterPro" id="IPR008920">
    <property type="entry name" value="TF_FadR/GntR_C"/>
</dbReference>
<dbReference type="SMART" id="SM00895">
    <property type="entry name" value="FCD"/>
    <property type="match status" value="1"/>
</dbReference>
<keyword evidence="4" id="KW-0175">Coiled coil</keyword>
<evidence type="ECO:0000256" key="2">
    <source>
        <dbReference type="ARBA" id="ARBA00023125"/>
    </source>
</evidence>
<evidence type="ECO:0000256" key="4">
    <source>
        <dbReference type="SAM" id="Coils"/>
    </source>
</evidence>
<dbReference type="InterPro" id="IPR011711">
    <property type="entry name" value="GntR_C"/>
</dbReference>
<sequence>MNYSKDVIFTQNDDLEYRIMKIMLKHIEPIGSGTICEELLSEGIQVGEAKIGRMLRRMDYKNLTKRIGYQGRILTDYGREYLKELEKKRHHNHYGLELLSILGKSAPEELCDILAVRKVLEREAARLAALKATEEEIERLQRIVDGSKKILSSEPGTAEHDSSFHETIADMSKNKVLKSTLNLLVQNKNLHPIFGHIRRRVGSSLIIDHIKILEAIKNRSPEEAEKAMGEHIETVIRDVRKYFNEKREEY</sequence>
<evidence type="ECO:0000256" key="1">
    <source>
        <dbReference type="ARBA" id="ARBA00023015"/>
    </source>
</evidence>
<evidence type="ECO:0000256" key="3">
    <source>
        <dbReference type="ARBA" id="ARBA00023163"/>
    </source>
</evidence>
<keyword evidence="7" id="KW-1185">Reference proteome</keyword>
<accession>A0A8A0RKJ7</accession>
<dbReference type="Pfam" id="PF08461">
    <property type="entry name" value="WHD_RNase_R"/>
    <property type="match status" value="1"/>
</dbReference>
<dbReference type="SUPFAM" id="SSF48008">
    <property type="entry name" value="GntR ligand-binding domain-like"/>
    <property type="match status" value="1"/>
</dbReference>
<keyword evidence="1" id="KW-0805">Transcription regulation</keyword>